<dbReference type="AlphaFoldDB" id="A0A1W1BB36"/>
<dbReference type="EMBL" id="FPHE01000014">
    <property type="protein sequence ID" value="SFV50801.1"/>
    <property type="molecule type" value="Genomic_DNA"/>
</dbReference>
<proteinExistence type="predicted"/>
<dbReference type="Gene3D" id="3.10.450.620">
    <property type="entry name" value="JHP933, nucleotidyltransferase-like core domain"/>
    <property type="match status" value="1"/>
</dbReference>
<organism evidence="1">
    <name type="scientific">hydrothermal vent metagenome</name>
    <dbReference type="NCBI Taxonomy" id="652676"/>
    <lineage>
        <taxon>unclassified sequences</taxon>
        <taxon>metagenomes</taxon>
        <taxon>ecological metagenomes</taxon>
    </lineage>
</organism>
<gene>
    <name evidence="1" type="ORF">MNB_SV-12-1079</name>
</gene>
<dbReference type="Pfam" id="PF08843">
    <property type="entry name" value="AbiEii"/>
    <property type="match status" value="1"/>
</dbReference>
<accession>A0A1W1BB36</accession>
<dbReference type="InterPro" id="IPR014942">
    <property type="entry name" value="AbiEii"/>
</dbReference>
<protein>
    <recommendedName>
        <fullName evidence="2">Ync</fullName>
    </recommendedName>
</protein>
<evidence type="ECO:0008006" key="2">
    <source>
        <dbReference type="Google" id="ProtNLM"/>
    </source>
</evidence>
<name>A0A1W1BB36_9ZZZZ</name>
<evidence type="ECO:0000313" key="1">
    <source>
        <dbReference type="EMBL" id="SFV50801.1"/>
    </source>
</evidence>
<reference evidence="1" key="1">
    <citation type="submission" date="2016-10" db="EMBL/GenBank/DDBJ databases">
        <authorList>
            <person name="de Groot N.N."/>
        </authorList>
    </citation>
    <scope>NUCLEOTIDE SEQUENCE</scope>
</reference>
<sequence length="278" mass="33016">MRNWDEVYVNQKVILKTLQGIDEIFLAGGTAVQCYLLDKKYRESEDLDFFVAYEMSSKESSKLARTVIKTLTQNSRLHDIRHKRTEDGTHRIFCGVEGTSEIVKIELLNFTTDRFGDLDFMVHDDFPRIENAYNLLLYKLKALCDRTDTIKDLFDIYFLFKILKPINLKQMLLDLEFKFLETTGYVYNSENIVNALNITRRWDIVLTEDKSLHYAMKEAIISFQNDFATQLLLTPKELDFSYERYIHRQMEANSCERVEDYLSFFEENIFLEMEIREN</sequence>